<dbReference type="SUPFAM" id="SSF46955">
    <property type="entry name" value="Putative DNA-binding domain"/>
    <property type="match status" value="1"/>
</dbReference>
<comment type="caution">
    <text evidence="3">The sequence shown here is derived from an EMBL/GenBank/DDBJ whole genome shotgun (WGS) entry which is preliminary data.</text>
</comment>
<dbReference type="GO" id="GO:0006355">
    <property type="term" value="P:regulation of DNA-templated transcription"/>
    <property type="evidence" value="ECO:0007669"/>
    <property type="project" value="InterPro"/>
</dbReference>
<reference evidence="4" key="1">
    <citation type="journal article" date="2020" name="Appl. Environ. Microbiol.">
        <title>Diazotrophic Anaeromyxobacter Isolates from Soils.</title>
        <authorList>
            <person name="Masuda Y."/>
            <person name="Yamanaka H."/>
            <person name="Xu Z.X."/>
            <person name="Shiratori Y."/>
            <person name="Aono T."/>
            <person name="Amachi S."/>
            <person name="Senoo K."/>
            <person name="Itoh H."/>
        </authorList>
    </citation>
    <scope>NUCLEOTIDE SEQUENCE [LARGE SCALE GENOMIC DNA]</scope>
    <source>
        <strain evidence="4">R267</strain>
    </source>
</reference>
<dbReference type="InterPro" id="IPR000551">
    <property type="entry name" value="MerR-type_HTH_dom"/>
</dbReference>
<dbReference type="Pfam" id="PF13411">
    <property type="entry name" value="MerR_1"/>
    <property type="match status" value="1"/>
</dbReference>
<gene>
    <name evidence="3" type="ORF">AMYX_10980</name>
</gene>
<dbReference type="EMBL" id="BJTG01000002">
    <property type="protein sequence ID" value="GEJ56357.1"/>
    <property type="molecule type" value="Genomic_DNA"/>
</dbReference>
<dbReference type="AlphaFoldDB" id="A0A7I9VK26"/>
<dbReference type="Proteomes" id="UP000503640">
    <property type="component" value="Unassembled WGS sequence"/>
</dbReference>
<evidence type="ECO:0000259" key="2">
    <source>
        <dbReference type="Pfam" id="PF13411"/>
    </source>
</evidence>
<dbReference type="Gene3D" id="1.10.1660.10">
    <property type="match status" value="1"/>
</dbReference>
<evidence type="ECO:0000256" key="1">
    <source>
        <dbReference type="SAM" id="Coils"/>
    </source>
</evidence>
<accession>A0A7I9VK26</accession>
<keyword evidence="4" id="KW-1185">Reference proteome</keyword>
<organism evidence="3 4">
    <name type="scientific">Anaeromyxobacter diazotrophicus</name>
    <dbReference type="NCBI Taxonomy" id="2590199"/>
    <lineage>
        <taxon>Bacteria</taxon>
        <taxon>Pseudomonadati</taxon>
        <taxon>Myxococcota</taxon>
        <taxon>Myxococcia</taxon>
        <taxon>Myxococcales</taxon>
        <taxon>Cystobacterineae</taxon>
        <taxon>Anaeromyxobacteraceae</taxon>
        <taxon>Anaeromyxobacter</taxon>
    </lineage>
</organism>
<evidence type="ECO:0000313" key="3">
    <source>
        <dbReference type="EMBL" id="GEJ56357.1"/>
    </source>
</evidence>
<protein>
    <recommendedName>
        <fullName evidence="2">HTH merR-type domain-containing protein</fullName>
    </recommendedName>
</protein>
<sequence>MAFLLTSTDLDRLERDRVRGVTSREVVKLFQSRGARLSAATFRKYVQAGLLPRSRRVGRKGKHTGSTGLYPVAVVRRIDLIKRMLADGLTLDDVRQSFVAVKHRLEEVQGGWGALVSELEQRAQAHPRRREVERELARAEREMRSALRRVEKVGGRIATVRRAGLEGVSG</sequence>
<feature type="domain" description="HTH merR-type" evidence="2">
    <location>
        <begin position="34"/>
        <end position="96"/>
    </location>
</feature>
<dbReference type="RefSeq" id="WP_176063756.1">
    <property type="nucleotide sequence ID" value="NZ_BJTG01000002.1"/>
</dbReference>
<dbReference type="GO" id="GO:0003677">
    <property type="term" value="F:DNA binding"/>
    <property type="evidence" value="ECO:0007669"/>
    <property type="project" value="InterPro"/>
</dbReference>
<feature type="coiled-coil region" evidence="1">
    <location>
        <begin position="129"/>
        <end position="156"/>
    </location>
</feature>
<name>A0A7I9VK26_9BACT</name>
<dbReference type="InterPro" id="IPR009061">
    <property type="entry name" value="DNA-bd_dom_put_sf"/>
</dbReference>
<evidence type="ECO:0000313" key="4">
    <source>
        <dbReference type="Proteomes" id="UP000503640"/>
    </source>
</evidence>
<keyword evidence="1" id="KW-0175">Coiled coil</keyword>
<proteinExistence type="predicted"/>